<feature type="transmembrane region" description="Helical" evidence="1">
    <location>
        <begin position="52"/>
        <end position="70"/>
    </location>
</feature>
<dbReference type="EMBL" id="PEOG01000033">
    <property type="protein sequence ID" value="PIM52689.1"/>
    <property type="molecule type" value="Genomic_DNA"/>
</dbReference>
<comment type="caution">
    <text evidence="3">The sequence shown here is derived from an EMBL/GenBank/DDBJ whole genome shotgun (WGS) entry which is preliminary data.</text>
</comment>
<feature type="transmembrane region" description="Helical" evidence="1">
    <location>
        <begin position="115"/>
        <end position="132"/>
    </location>
</feature>
<keyword evidence="1" id="KW-0812">Transmembrane</keyword>
<name>A0A2G9CAY8_9BURK</name>
<feature type="transmembrane region" description="Helical" evidence="1">
    <location>
        <begin position="260"/>
        <end position="283"/>
    </location>
</feature>
<feature type="transmembrane region" description="Helical" evidence="1">
    <location>
        <begin position="303"/>
        <end position="330"/>
    </location>
</feature>
<dbReference type="OrthoDB" id="9788724at2"/>
<dbReference type="AlphaFoldDB" id="A0A2G9CAY8"/>
<feature type="transmembrane region" description="Helical" evidence="1">
    <location>
        <begin position="7"/>
        <end position="26"/>
    </location>
</feature>
<evidence type="ECO:0000313" key="3">
    <source>
        <dbReference type="EMBL" id="PIM52689.1"/>
    </source>
</evidence>
<keyword evidence="1" id="KW-0472">Membrane</keyword>
<reference evidence="3 4" key="1">
    <citation type="submission" date="2017-11" db="EMBL/GenBank/DDBJ databases">
        <title>Draft genome sequence of Mitsuaria sp. HWN-4.</title>
        <authorList>
            <person name="Gundlapally S.R."/>
        </authorList>
    </citation>
    <scope>NUCLEOTIDE SEQUENCE [LARGE SCALE GENOMIC DNA]</scope>
    <source>
        <strain evidence="3 4">HWN-4</strain>
    </source>
</reference>
<feature type="transmembrane region" description="Helical" evidence="1">
    <location>
        <begin position="200"/>
        <end position="222"/>
    </location>
</feature>
<dbReference type="Pfam" id="PF07786">
    <property type="entry name" value="HGSNAT_cat"/>
    <property type="match status" value="1"/>
</dbReference>
<evidence type="ECO:0000259" key="2">
    <source>
        <dbReference type="Pfam" id="PF07786"/>
    </source>
</evidence>
<feature type="transmembrane region" description="Helical" evidence="1">
    <location>
        <begin position="234"/>
        <end position="254"/>
    </location>
</feature>
<dbReference type="Proteomes" id="UP000231501">
    <property type="component" value="Unassembled WGS sequence"/>
</dbReference>
<proteinExistence type="predicted"/>
<dbReference type="PANTHER" id="PTHR31061">
    <property type="entry name" value="LD22376P"/>
    <property type="match status" value="1"/>
</dbReference>
<dbReference type="InterPro" id="IPR012429">
    <property type="entry name" value="HGSNAT_cat"/>
</dbReference>
<feature type="transmembrane region" description="Helical" evidence="1">
    <location>
        <begin position="90"/>
        <end position="109"/>
    </location>
</feature>
<protein>
    <recommendedName>
        <fullName evidence="2">Heparan-alpha-glucosaminide N-acetyltransferase catalytic domain-containing protein</fullName>
    </recommendedName>
</protein>
<feature type="domain" description="Heparan-alpha-glucosaminide N-acetyltransferase catalytic" evidence="2">
    <location>
        <begin position="8"/>
        <end position="145"/>
    </location>
</feature>
<keyword evidence="4" id="KW-1185">Reference proteome</keyword>
<evidence type="ECO:0000313" key="4">
    <source>
        <dbReference type="Proteomes" id="UP000231501"/>
    </source>
</evidence>
<gene>
    <name evidence="3" type="ORF">CS062_13375</name>
</gene>
<evidence type="ECO:0000256" key="1">
    <source>
        <dbReference type="SAM" id="Phobius"/>
    </source>
</evidence>
<feature type="transmembrane region" description="Helical" evidence="1">
    <location>
        <begin position="350"/>
        <end position="373"/>
    </location>
</feature>
<keyword evidence="1" id="KW-1133">Transmembrane helix</keyword>
<dbReference type="PANTHER" id="PTHR31061:SF24">
    <property type="entry name" value="LD22376P"/>
    <property type="match status" value="1"/>
</dbReference>
<organism evidence="3 4">
    <name type="scientific">Roseateles chitinivorans</name>
    <dbReference type="NCBI Taxonomy" id="2917965"/>
    <lineage>
        <taxon>Bacteria</taxon>
        <taxon>Pseudomonadati</taxon>
        <taxon>Pseudomonadota</taxon>
        <taxon>Betaproteobacteria</taxon>
        <taxon>Burkholderiales</taxon>
        <taxon>Sphaerotilaceae</taxon>
        <taxon>Roseateles</taxon>
    </lineage>
</organism>
<feature type="transmembrane region" description="Helical" evidence="1">
    <location>
        <begin position="139"/>
        <end position="159"/>
    </location>
</feature>
<sequence>MRVTAGARLLSLDAFRGFAIAAMLLVNNPGDWSALYAPLAHAAWHGSTFTDWIFPFFVFISGISMSFSLARRGRVDDRGALLRHAWRRGATIILIGLLLNLFPFFHFETVRLPGVLQRLGLITILAAPIALWCGWRAQLAVFIGLLLVYGLIQSCVSVPDAQGVWHRGSLEPGEDVGAWLDRALLGGHLWAKSRTWDPEGLLSTLPAVASQIAGLLAGRWLARRGRDPAEKAMWFMVAGLACLWAAQVLDAWTLPINKNLWTPAFVFLTTGWGCLVFGVFYWLLDAAPLPRMRDAMARRLRPLVVFGMNALFLFALSGLVARLLGLIHVAEGVSLKAWLFAPLRALPVDPRFASLLFAAGFVAVFYGIAWAMWRRGWIVKV</sequence>
<accession>A0A2G9CAY8</accession>